<proteinExistence type="predicted"/>
<dbReference type="Pfam" id="PF08021">
    <property type="entry name" value="FAD_binding_9"/>
    <property type="match status" value="1"/>
</dbReference>
<dbReference type="SUPFAM" id="SSF63380">
    <property type="entry name" value="Riboflavin synthase domain-like"/>
    <property type="match status" value="1"/>
</dbReference>
<dbReference type="InterPro" id="IPR017927">
    <property type="entry name" value="FAD-bd_FR_type"/>
</dbReference>
<keyword evidence="3" id="KW-1185">Reference proteome</keyword>
<dbReference type="Proteomes" id="UP001500842">
    <property type="component" value="Unassembled WGS sequence"/>
</dbReference>
<dbReference type="InterPro" id="IPR017938">
    <property type="entry name" value="Riboflavin_synthase-like_b-brl"/>
</dbReference>
<evidence type="ECO:0000313" key="3">
    <source>
        <dbReference type="Proteomes" id="UP001500842"/>
    </source>
</evidence>
<comment type="caution">
    <text evidence="2">The sequence shown here is derived from an EMBL/GenBank/DDBJ whole genome shotgun (WGS) entry which is preliminary data.</text>
</comment>
<dbReference type="PANTHER" id="PTHR30157">
    <property type="entry name" value="FERRIC REDUCTASE, NADPH-DEPENDENT"/>
    <property type="match status" value="1"/>
</dbReference>
<dbReference type="InterPro" id="IPR039261">
    <property type="entry name" value="FNR_nucleotide-bd"/>
</dbReference>
<dbReference type="EMBL" id="BAAAOR010000040">
    <property type="protein sequence ID" value="GAA1544557.1"/>
    <property type="molecule type" value="Genomic_DNA"/>
</dbReference>
<dbReference type="RefSeq" id="WP_219996177.1">
    <property type="nucleotide sequence ID" value="NZ_BAAAOR010000040.1"/>
</dbReference>
<sequence>MSAADIAMSVHHAEVLDAVDLTDGMRRVVLGGEGLAGYRSTGVGDEYIRLLFPADPDQRPELPDVVDGNLDYGSIDLDRLRTYTVRDWDAQARRLTVDFVVHEGGVAATWARQATPGQVIGLNTPTALYAPPAGLEWQVLIADYAGLPAAVRLAETTPGVPTRLVLEVPGPSYQVEIAVRPDLEVVWVHGGNGHAPSRLEEIVRSLPRPEGLGYVWVAGESKVLRGVRKHLRHELRLPATAYKTVGYWIEDAEKWRERYDNLDEETRAALDAIWEKGGDEDDLEDEYDARLTELGL</sequence>
<accession>A0ABN2BNL3</accession>
<reference evidence="2 3" key="1">
    <citation type="journal article" date="2019" name="Int. J. Syst. Evol. Microbiol.">
        <title>The Global Catalogue of Microorganisms (GCM) 10K type strain sequencing project: providing services to taxonomists for standard genome sequencing and annotation.</title>
        <authorList>
            <consortium name="The Broad Institute Genomics Platform"/>
            <consortium name="The Broad Institute Genome Sequencing Center for Infectious Disease"/>
            <person name="Wu L."/>
            <person name="Ma J."/>
        </authorList>
    </citation>
    <scope>NUCLEOTIDE SEQUENCE [LARGE SCALE GENOMIC DNA]</scope>
    <source>
        <strain evidence="2 3">JCM 14942</strain>
    </source>
</reference>
<dbReference type="InterPro" id="IPR007037">
    <property type="entry name" value="SIP_rossman_dom"/>
</dbReference>
<dbReference type="InterPro" id="IPR013113">
    <property type="entry name" value="SIP_FAD-bd"/>
</dbReference>
<gene>
    <name evidence="2" type="ORF">GCM10009788_53800</name>
</gene>
<dbReference type="Gene3D" id="3.40.50.80">
    <property type="entry name" value="Nucleotide-binding domain of ferredoxin-NADP reductase (FNR) module"/>
    <property type="match status" value="1"/>
</dbReference>
<protein>
    <submittedName>
        <fullName evidence="2">Siderophore-interacting protein</fullName>
    </submittedName>
</protein>
<dbReference type="Pfam" id="PF04954">
    <property type="entry name" value="SIP"/>
    <property type="match status" value="1"/>
</dbReference>
<feature type="domain" description="FAD-binding FR-type" evidence="1">
    <location>
        <begin position="8"/>
        <end position="132"/>
    </location>
</feature>
<dbReference type="InterPro" id="IPR039374">
    <property type="entry name" value="SIP_fam"/>
</dbReference>
<evidence type="ECO:0000313" key="2">
    <source>
        <dbReference type="EMBL" id="GAA1544557.1"/>
    </source>
</evidence>
<organism evidence="2 3">
    <name type="scientific">Nocardioides humi</name>
    <dbReference type="NCBI Taxonomy" id="449461"/>
    <lineage>
        <taxon>Bacteria</taxon>
        <taxon>Bacillati</taxon>
        <taxon>Actinomycetota</taxon>
        <taxon>Actinomycetes</taxon>
        <taxon>Propionibacteriales</taxon>
        <taxon>Nocardioidaceae</taxon>
        <taxon>Nocardioides</taxon>
    </lineage>
</organism>
<dbReference type="Gene3D" id="2.40.30.10">
    <property type="entry name" value="Translation factors"/>
    <property type="match status" value="1"/>
</dbReference>
<name>A0ABN2BNL3_9ACTN</name>
<dbReference type="PANTHER" id="PTHR30157:SF0">
    <property type="entry name" value="NADPH-DEPENDENT FERRIC-CHELATE REDUCTASE"/>
    <property type="match status" value="1"/>
</dbReference>
<dbReference type="CDD" id="cd06193">
    <property type="entry name" value="siderophore_interacting"/>
    <property type="match status" value="1"/>
</dbReference>
<evidence type="ECO:0000259" key="1">
    <source>
        <dbReference type="PROSITE" id="PS51384"/>
    </source>
</evidence>
<dbReference type="PROSITE" id="PS51384">
    <property type="entry name" value="FAD_FR"/>
    <property type="match status" value="1"/>
</dbReference>